<evidence type="ECO:0000259" key="6">
    <source>
        <dbReference type="PROSITE" id="PS50262"/>
    </source>
</evidence>
<feature type="transmembrane region" description="Helical" evidence="5">
    <location>
        <begin position="217"/>
        <end position="242"/>
    </location>
</feature>
<dbReference type="PANTHER" id="PTHR22718">
    <property type="entry name" value="SERPENTINE RECEPTOR, CLASS X"/>
    <property type="match status" value="1"/>
</dbReference>
<feature type="transmembrane region" description="Helical" evidence="5">
    <location>
        <begin position="37"/>
        <end position="60"/>
    </location>
</feature>
<gene>
    <name evidence="7" type="ORF">PMAYCL1PPCAC_03761</name>
</gene>
<evidence type="ECO:0000313" key="8">
    <source>
        <dbReference type="Proteomes" id="UP001328107"/>
    </source>
</evidence>
<evidence type="ECO:0000313" key="7">
    <source>
        <dbReference type="EMBL" id="GMR33566.1"/>
    </source>
</evidence>
<dbReference type="PRINTS" id="PR00237">
    <property type="entry name" value="GPCRRHODOPSN"/>
</dbReference>
<dbReference type="InterPro" id="IPR000276">
    <property type="entry name" value="GPCR_Rhodpsn"/>
</dbReference>
<feature type="transmembrane region" description="Helical" evidence="5">
    <location>
        <begin position="171"/>
        <end position="196"/>
    </location>
</feature>
<proteinExistence type="predicted"/>
<dbReference type="Gene3D" id="1.20.1070.10">
    <property type="entry name" value="Rhodopsin 7-helix transmembrane proteins"/>
    <property type="match status" value="1"/>
</dbReference>
<sequence>VSLACYSVIAAFGVSLNTVVLVSFIKGKLAQPPFPSIYILVLQTLIVDVISISIHLFYWIPKAINQDFLRVPGYDFLIITIFDFIGMYSWFHNALSHIFIASNRFAVIVFFERSFFTRRRVIIMAVAHHLLSFFITLLTQHGVPCCRLTFDFEIFSYSSVPNGNMLNYGDLFVTVPVNLLSTLTSLICYTTIILTVRSARRGSGTVMSQKRKSEYRYALQFASLAGVFSLCWISFRAFAYFVPSSDPSLAWIFGLTTGFTMVNCFMNALVYLITNKDVSNS</sequence>
<feature type="non-terminal residue" evidence="7">
    <location>
        <position position="1"/>
    </location>
</feature>
<keyword evidence="4 5" id="KW-0472">Membrane</keyword>
<feature type="transmembrane region" description="Helical" evidence="5">
    <location>
        <begin position="76"/>
        <end position="100"/>
    </location>
</feature>
<feature type="transmembrane region" description="Helical" evidence="5">
    <location>
        <begin position="248"/>
        <end position="273"/>
    </location>
</feature>
<comment type="caution">
    <text evidence="7">The sequence shown here is derived from an EMBL/GenBank/DDBJ whole genome shotgun (WGS) entry which is preliminary data.</text>
</comment>
<organism evidence="7 8">
    <name type="scientific">Pristionchus mayeri</name>
    <dbReference type="NCBI Taxonomy" id="1317129"/>
    <lineage>
        <taxon>Eukaryota</taxon>
        <taxon>Metazoa</taxon>
        <taxon>Ecdysozoa</taxon>
        <taxon>Nematoda</taxon>
        <taxon>Chromadorea</taxon>
        <taxon>Rhabditida</taxon>
        <taxon>Rhabditina</taxon>
        <taxon>Diplogasteromorpha</taxon>
        <taxon>Diplogasteroidea</taxon>
        <taxon>Neodiplogasteridae</taxon>
        <taxon>Pristionchus</taxon>
    </lineage>
</organism>
<feature type="non-terminal residue" evidence="7">
    <location>
        <position position="281"/>
    </location>
</feature>
<dbReference type="PROSITE" id="PS50262">
    <property type="entry name" value="G_PROTEIN_RECEP_F1_2"/>
    <property type="match status" value="1"/>
</dbReference>
<keyword evidence="3 5" id="KW-1133">Transmembrane helix</keyword>
<dbReference type="GO" id="GO:0004930">
    <property type="term" value="F:G protein-coupled receptor activity"/>
    <property type="evidence" value="ECO:0007669"/>
    <property type="project" value="InterPro"/>
</dbReference>
<feature type="transmembrane region" description="Helical" evidence="5">
    <location>
        <begin position="121"/>
        <end position="143"/>
    </location>
</feature>
<feature type="transmembrane region" description="Helical" evidence="5">
    <location>
        <begin position="6"/>
        <end position="25"/>
    </location>
</feature>
<dbReference type="GO" id="GO:0016020">
    <property type="term" value="C:membrane"/>
    <property type="evidence" value="ECO:0007669"/>
    <property type="project" value="UniProtKB-SubCell"/>
</dbReference>
<dbReference type="PANTHER" id="PTHR22718:SF11">
    <property type="entry name" value="7TM GPCR SERPENTINE RECEPTOR CLASS X (SRX) DOMAIN-CONTAINING PROTEIN"/>
    <property type="match status" value="1"/>
</dbReference>
<dbReference type="AlphaFoldDB" id="A0AAN4Z6S2"/>
<keyword evidence="8" id="KW-1185">Reference proteome</keyword>
<dbReference type="CDD" id="cd00637">
    <property type="entry name" value="7tm_classA_rhodopsin-like"/>
    <property type="match status" value="1"/>
</dbReference>
<evidence type="ECO:0000256" key="4">
    <source>
        <dbReference type="ARBA" id="ARBA00023136"/>
    </source>
</evidence>
<dbReference type="Pfam" id="PF10328">
    <property type="entry name" value="7TM_GPCR_Srx"/>
    <property type="match status" value="1"/>
</dbReference>
<evidence type="ECO:0000256" key="3">
    <source>
        <dbReference type="ARBA" id="ARBA00022989"/>
    </source>
</evidence>
<dbReference type="InterPro" id="IPR017452">
    <property type="entry name" value="GPCR_Rhodpsn_7TM"/>
</dbReference>
<reference evidence="8" key="1">
    <citation type="submission" date="2022-10" db="EMBL/GenBank/DDBJ databases">
        <title>Genome assembly of Pristionchus species.</title>
        <authorList>
            <person name="Yoshida K."/>
            <person name="Sommer R.J."/>
        </authorList>
    </citation>
    <scope>NUCLEOTIDE SEQUENCE [LARGE SCALE GENOMIC DNA]</scope>
    <source>
        <strain evidence="8">RS5460</strain>
    </source>
</reference>
<keyword evidence="2 5" id="KW-0812">Transmembrane</keyword>
<dbReference type="EMBL" id="BTRK01000001">
    <property type="protein sequence ID" value="GMR33566.1"/>
    <property type="molecule type" value="Genomic_DNA"/>
</dbReference>
<accession>A0AAN4Z6S2</accession>
<feature type="domain" description="G-protein coupled receptors family 1 profile" evidence="6">
    <location>
        <begin position="16"/>
        <end position="271"/>
    </location>
</feature>
<dbReference type="Proteomes" id="UP001328107">
    <property type="component" value="Unassembled WGS sequence"/>
</dbReference>
<dbReference type="InterPro" id="IPR019430">
    <property type="entry name" value="7TM_GPCR_serpentine_rcpt_Srx"/>
</dbReference>
<evidence type="ECO:0000256" key="2">
    <source>
        <dbReference type="ARBA" id="ARBA00022692"/>
    </source>
</evidence>
<name>A0AAN4Z6S2_9BILA</name>
<evidence type="ECO:0000256" key="5">
    <source>
        <dbReference type="SAM" id="Phobius"/>
    </source>
</evidence>
<evidence type="ECO:0000256" key="1">
    <source>
        <dbReference type="ARBA" id="ARBA00004370"/>
    </source>
</evidence>
<dbReference type="SUPFAM" id="SSF81321">
    <property type="entry name" value="Family A G protein-coupled receptor-like"/>
    <property type="match status" value="1"/>
</dbReference>
<comment type="subcellular location">
    <subcellularLocation>
        <location evidence="1">Membrane</location>
    </subcellularLocation>
</comment>
<protein>
    <recommendedName>
        <fullName evidence="6">G-protein coupled receptors family 1 profile domain-containing protein</fullName>
    </recommendedName>
</protein>